<evidence type="ECO:0000256" key="5">
    <source>
        <dbReference type="PIRSR" id="PIRSR036894-1"/>
    </source>
</evidence>
<comment type="cofactor">
    <cofactor evidence="5">
        <name>Zn(2+)</name>
        <dbReference type="ChEBI" id="CHEBI:29105"/>
    </cofactor>
    <text evidence="5">Binds 1 zinc ion per subunit.</text>
</comment>
<feature type="binding site" evidence="5">
    <location>
        <position position="116"/>
    </location>
    <ligand>
        <name>Zn(2+)</name>
        <dbReference type="ChEBI" id="CHEBI:29105"/>
    </ligand>
</feature>
<dbReference type="OrthoDB" id="9808275at2"/>
<evidence type="ECO:0000259" key="7">
    <source>
        <dbReference type="Pfam" id="PF20511"/>
    </source>
</evidence>
<keyword evidence="10" id="KW-1185">Reference proteome</keyword>
<keyword evidence="2 5" id="KW-0862">Zinc</keyword>
<keyword evidence="9" id="KW-0413">Isomerase</keyword>
<dbReference type="SUPFAM" id="SSF51182">
    <property type="entry name" value="RmlC-like cupins"/>
    <property type="match status" value="1"/>
</dbReference>
<proteinExistence type="predicted"/>
<dbReference type="CDD" id="cd02208">
    <property type="entry name" value="cupin_RmlC-like"/>
    <property type="match status" value="1"/>
</dbReference>
<feature type="binding site" evidence="5">
    <location>
        <position position="175"/>
    </location>
    <ligand>
        <name>Zn(2+)</name>
        <dbReference type="ChEBI" id="CHEBI:29105"/>
    </ligand>
</feature>
<dbReference type="CDD" id="cd07010">
    <property type="entry name" value="cupin_PMI_type_I_N_bac"/>
    <property type="match status" value="1"/>
</dbReference>
<dbReference type="Pfam" id="PF20511">
    <property type="entry name" value="PMI_typeI_cat"/>
    <property type="match status" value="1"/>
</dbReference>
<dbReference type="PANTHER" id="PTHR42742:SF3">
    <property type="entry name" value="FRUCTOKINASE"/>
    <property type="match status" value="1"/>
</dbReference>
<dbReference type="Proteomes" id="UP000043763">
    <property type="component" value="Unassembled WGS sequence"/>
</dbReference>
<evidence type="ECO:0000256" key="6">
    <source>
        <dbReference type="PIRSR" id="PIRSR036894-2"/>
    </source>
</evidence>
<dbReference type="PIRSF" id="PIRSF036894">
    <property type="entry name" value="PMI_Firm_short"/>
    <property type="match status" value="1"/>
</dbReference>
<dbReference type="InterPro" id="IPR049071">
    <property type="entry name" value="MPI_cupin_dom"/>
</dbReference>
<dbReference type="GO" id="GO:0004476">
    <property type="term" value="F:mannose-6-phosphate isomerase activity"/>
    <property type="evidence" value="ECO:0007669"/>
    <property type="project" value="InterPro"/>
</dbReference>
<evidence type="ECO:0000313" key="9">
    <source>
        <dbReference type="EMBL" id="CRF32641.1"/>
    </source>
</evidence>
<dbReference type="RefSeq" id="WP_048594092.1">
    <property type="nucleotide sequence ID" value="NZ_CVLB01000001.1"/>
</dbReference>
<evidence type="ECO:0000256" key="2">
    <source>
        <dbReference type="ARBA" id="ARBA00022833"/>
    </source>
</evidence>
<dbReference type="GO" id="GO:0005975">
    <property type="term" value="P:carbohydrate metabolic process"/>
    <property type="evidence" value="ECO:0007669"/>
    <property type="project" value="InterPro"/>
</dbReference>
<dbReference type="GO" id="GO:0008270">
    <property type="term" value="F:zinc ion binding"/>
    <property type="evidence" value="ECO:0007669"/>
    <property type="project" value="InterPro"/>
</dbReference>
<name>A0A0G4K5J6_9SPIR</name>
<dbReference type="InterPro" id="IPR051804">
    <property type="entry name" value="Carb_Metab_Reg_Kinase/Isom"/>
</dbReference>
<organism evidence="9 10">
    <name type="scientific">Brachyspira suanatina</name>
    <dbReference type="NCBI Taxonomy" id="381802"/>
    <lineage>
        <taxon>Bacteria</taxon>
        <taxon>Pseudomonadati</taxon>
        <taxon>Spirochaetota</taxon>
        <taxon>Spirochaetia</taxon>
        <taxon>Brachyspirales</taxon>
        <taxon>Brachyspiraceae</taxon>
        <taxon>Brachyspira</taxon>
    </lineage>
</organism>
<dbReference type="AlphaFoldDB" id="A0A0G4K5J6"/>
<dbReference type="InterPro" id="IPR046457">
    <property type="entry name" value="PMI_typeI_cat"/>
</dbReference>
<evidence type="ECO:0000256" key="1">
    <source>
        <dbReference type="ARBA" id="ARBA00022723"/>
    </source>
</evidence>
<feature type="active site" evidence="6">
    <location>
        <position position="195"/>
    </location>
</feature>
<feature type="domain" description="Mannose-6-phosphate isomerase cupin" evidence="8">
    <location>
        <begin position="245"/>
        <end position="313"/>
    </location>
</feature>
<dbReference type="InterPro" id="IPR014710">
    <property type="entry name" value="RmlC-like_jellyroll"/>
</dbReference>
<dbReference type="Gene3D" id="2.60.120.10">
    <property type="entry name" value="Jelly Rolls"/>
    <property type="match status" value="2"/>
</dbReference>
<dbReference type="InterPro" id="IPR014628">
    <property type="entry name" value="Man6P_isomerase_Firm_short"/>
</dbReference>
<protein>
    <recommendedName>
        <fullName evidence="3">Phosphohexomutase</fullName>
    </recommendedName>
    <alternativeName>
        <fullName evidence="4">Phosphomannose isomerase</fullName>
    </alternativeName>
</protein>
<sequence>MYLLEFNEIIKEVIWGGNSLVSVYSKPFDKNKTIGESWEICDLPNDNNIVSNGELKGKTLSYLVKEYGSELLGTKCKDDYFPLLIKLIDAKDKLSIQVHPDEEYANKRHNKHGKNEMWYVMETYGDAKLLIGLKENISKEDLKNSLNNNKNIENMFNYFDIKKGDAFYIPSGCIHAILGNAVIAEIQTPSDVTYRLYDWNRLDKNGKFRELHIEDSFNVIKDINAFNLKSDKKNSFKDEKLEINTVFSNEYFTVEEYTINKTYSSKTNGESFEIIIVLEGKGYIESNITDNIIELNAGKTVLIPASLGDYYIKTYDIIKILRVTL</sequence>
<evidence type="ECO:0000256" key="4">
    <source>
        <dbReference type="ARBA" id="ARBA00030762"/>
    </source>
</evidence>
<evidence type="ECO:0000259" key="8">
    <source>
        <dbReference type="Pfam" id="PF21621"/>
    </source>
</evidence>
<feature type="binding site" evidence="5">
    <location>
        <position position="99"/>
    </location>
    <ligand>
        <name>Zn(2+)</name>
        <dbReference type="ChEBI" id="CHEBI:29105"/>
    </ligand>
</feature>
<dbReference type="PANTHER" id="PTHR42742">
    <property type="entry name" value="TRANSCRIPTIONAL REPRESSOR MPRA"/>
    <property type="match status" value="1"/>
</dbReference>
<keyword evidence="1 5" id="KW-0479">Metal-binding</keyword>
<dbReference type="InterPro" id="IPR011051">
    <property type="entry name" value="RmlC_Cupin_sf"/>
</dbReference>
<feature type="domain" description="Phosphomannose isomerase type I catalytic" evidence="7">
    <location>
        <begin position="6"/>
        <end position="115"/>
    </location>
</feature>
<dbReference type="Pfam" id="PF21621">
    <property type="entry name" value="MPI_cupin_dom"/>
    <property type="match status" value="1"/>
</dbReference>
<evidence type="ECO:0000313" key="10">
    <source>
        <dbReference type="Proteomes" id="UP000043763"/>
    </source>
</evidence>
<gene>
    <name evidence="9" type="ORF">BRSU_0931</name>
</gene>
<evidence type="ECO:0000256" key="3">
    <source>
        <dbReference type="ARBA" id="ARBA00029741"/>
    </source>
</evidence>
<accession>A0A0G4K5J6</accession>
<dbReference type="EMBL" id="CVLB01000001">
    <property type="protein sequence ID" value="CRF32641.1"/>
    <property type="molecule type" value="Genomic_DNA"/>
</dbReference>
<reference evidence="10" key="1">
    <citation type="submission" date="2015-04" db="EMBL/GenBank/DDBJ databases">
        <authorList>
            <person name="Mushtaq Mamoona"/>
        </authorList>
    </citation>
    <scope>NUCLEOTIDE SEQUENCE [LARGE SCALE GENOMIC DNA]</scope>
    <source>
        <strain evidence="10">AN4859/03</strain>
    </source>
</reference>